<dbReference type="EMBL" id="MGIT01000001">
    <property type="protein sequence ID" value="OGM93281.1"/>
    <property type="molecule type" value="Genomic_DNA"/>
</dbReference>
<evidence type="ECO:0000256" key="2">
    <source>
        <dbReference type="ARBA" id="ARBA00022729"/>
    </source>
</evidence>
<evidence type="ECO:0000259" key="7">
    <source>
        <dbReference type="Pfam" id="PF13462"/>
    </source>
</evidence>
<keyword evidence="6" id="KW-0812">Transmembrane</keyword>
<dbReference type="InterPro" id="IPR012336">
    <property type="entry name" value="Thioredoxin-like_fold"/>
</dbReference>
<dbReference type="SUPFAM" id="SSF52833">
    <property type="entry name" value="Thioredoxin-like"/>
    <property type="match status" value="1"/>
</dbReference>
<reference evidence="8 9" key="1">
    <citation type="journal article" date="2016" name="Nat. Commun.">
        <title>Thousands of microbial genomes shed light on interconnected biogeochemical processes in an aquifer system.</title>
        <authorList>
            <person name="Anantharaman K."/>
            <person name="Brown C.T."/>
            <person name="Hug L.A."/>
            <person name="Sharon I."/>
            <person name="Castelle C.J."/>
            <person name="Probst A.J."/>
            <person name="Thomas B.C."/>
            <person name="Singh A."/>
            <person name="Wilkins M.J."/>
            <person name="Karaoz U."/>
            <person name="Brodie E.L."/>
            <person name="Williams K.H."/>
            <person name="Hubbard S.S."/>
            <person name="Banfield J.F."/>
        </authorList>
    </citation>
    <scope>NUCLEOTIDE SEQUENCE [LARGE SCALE GENOMIC DNA]</scope>
</reference>
<dbReference type="GO" id="GO:0016491">
    <property type="term" value="F:oxidoreductase activity"/>
    <property type="evidence" value="ECO:0007669"/>
    <property type="project" value="UniProtKB-KW"/>
</dbReference>
<evidence type="ECO:0000256" key="5">
    <source>
        <dbReference type="ARBA" id="ARBA00023284"/>
    </source>
</evidence>
<dbReference type="PANTHER" id="PTHR13887">
    <property type="entry name" value="GLUTATHIONE S-TRANSFERASE KAPPA"/>
    <property type="match status" value="1"/>
</dbReference>
<keyword evidence="6" id="KW-0472">Membrane</keyword>
<evidence type="ECO:0000256" key="4">
    <source>
        <dbReference type="ARBA" id="ARBA00023157"/>
    </source>
</evidence>
<evidence type="ECO:0000256" key="3">
    <source>
        <dbReference type="ARBA" id="ARBA00023002"/>
    </source>
</evidence>
<keyword evidence="3" id="KW-0560">Oxidoreductase</keyword>
<evidence type="ECO:0000313" key="9">
    <source>
        <dbReference type="Proteomes" id="UP000176422"/>
    </source>
</evidence>
<keyword evidence="2" id="KW-0732">Signal</keyword>
<keyword evidence="4" id="KW-1015">Disulfide bond</keyword>
<organism evidence="8 9">
    <name type="scientific">Candidatus Wolfebacteria bacterium RIFOXYB1_FULL_54_12</name>
    <dbReference type="NCBI Taxonomy" id="1802559"/>
    <lineage>
        <taxon>Bacteria</taxon>
        <taxon>Candidatus Wolfeibacteriota</taxon>
    </lineage>
</organism>
<protein>
    <recommendedName>
        <fullName evidence="7">Thioredoxin-like fold domain-containing protein</fullName>
    </recommendedName>
</protein>
<evidence type="ECO:0000256" key="1">
    <source>
        <dbReference type="ARBA" id="ARBA00005791"/>
    </source>
</evidence>
<dbReference type="PANTHER" id="PTHR13887:SF14">
    <property type="entry name" value="DISULFIDE BOND FORMATION PROTEIN D"/>
    <property type="match status" value="1"/>
</dbReference>
<sequence length="269" mass="28911">MQQHERGQEQEEARVAVEETVHGIKKEENKEWMLPASIVFAAIVIAAAFIYASGSNGTPPVNQPENAAVTAPPVTDKDVIVGDPNAPMTIIEYGDFQCPGCVSFFAVGEGLVRQQLVETGKAKFVFRPFPIVDQIVGKGTESVDSSLALLCARDQGKFWEMHDGLYAAEAKDEEAVARAGSGSSEGNGNLNKALFMQIAKESGADAKVFAACYDARTPAGELSEIVADARTAGVQGTPTLFVDGVLFDLDSRQYPTWQSAIDYIEQFAK</sequence>
<gene>
    <name evidence="8" type="ORF">A2372_02690</name>
</gene>
<evidence type="ECO:0000256" key="6">
    <source>
        <dbReference type="SAM" id="Phobius"/>
    </source>
</evidence>
<feature type="transmembrane region" description="Helical" evidence="6">
    <location>
        <begin position="32"/>
        <end position="52"/>
    </location>
</feature>
<evidence type="ECO:0000313" key="8">
    <source>
        <dbReference type="EMBL" id="OGM93281.1"/>
    </source>
</evidence>
<feature type="domain" description="Thioredoxin-like fold" evidence="7">
    <location>
        <begin position="76"/>
        <end position="262"/>
    </location>
</feature>
<dbReference type="AlphaFoldDB" id="A0A1F8DXK9"/>
<keyword evidence="6" id="KW-1133">Transmembrane helix</keyword>
<dbReference type="InterPro" id="IPR036249">
    <property type="entry name" value="Thioredoxin-like_sf"/>
</dbReference>
<dbReference type="Gene3D" id="3.40.30.10">
    <property type="entry name" value="Glutaredoxin"/>
    <property type="match status" value="1"/>
</dbReference>
<name>A0A1F8DXK9_9BACT</name>
<comment type="similarity">
    <text evidence="1">Belongs to the thioredoxin family. DsbA subfamily.</text>
</comment>
<dbReference type="Proteomes" id="UP000176422">
    <property type="component" value="Unassembled WGS sequence"/>
</dbReference>
<dbReference type="Pfam" id="PF13462">
    <property type="entry name" value="Thioredoxin_4"/>
    <property type="match status" value="1"/>
</dbReference>
<accession>A0A1F8DXK9</accession>
<comment type="caution">
    <text evidence="8">The sequence shown here is derived from an EMBL/GenBank/DDBJ whole genome shotgun (WGS) entry which is preliminary data.</text>
</comment>
<proteinExistence type="inferred from homology"/>
<dbReference type="STRING" id="1802559.A2372_02690"/>
<keyword evidence="5" id="KW-0676">Redox-active center</keyword>